<name>A0ABR8SSN1_9BACL</name>
<comment type="catalytic activity">
    <reaction evidence="4">
        <text>(6S)-5-formyl-5,6,7,8-tetrahydrofolate + ATP = (6R)-5,10-methenyltetrahydrofolate + ADP + phosphate</text>
        <dbReference type="Rhea" id="RHEA:10488"/>
        <dbReference type="ChEBI" id="CHEBI:30616"/>
        <dbReference type="ChEBI" id="CHEBI:43474"/>
        <dbReference type="ChEBI" id="CHEBI:57455"/>
        <dbReference type="ChEBI" id="CHEBI:57457"/>
        <dbReference type="ChEBI" id="CHEBI:456216"/>
        <dbReference type="EC" id="6.3.3.2"/>
    </reaction>
</comment>
<comment type="cofactor">
    <cofactor evidence="4">
        <name>Mg(2+)</name>
        <dbReference type="ChEBI" id="CHEBI:18420"/>
    </cofactor>
</comment>
<dbReference type="Pfam" id="PF01812">
    <property type="entry name" value="5-FTHF_cyc-lig"/>
    <property type="match status" value="1"/>
</dbReference>
<dbReference type="PANTHER" id="PTHR23407:SF1">
    <property type="entry name" value="5-FORMYLTETRAHYDROFOLATE CYCLO-LIGASE"/>
    <property type="match status" value="1"/>
</dbReference>
<protein>
    <recommendedName>
        <fullName evidence="4">5-formyltetrahydrofolate cyclo-ligase</fullName>
        <ecNumber evidence="4">6.3.3.2</ecNumber>
    </recommendedName>
</protein>
<dbReference type="InterPro" id="IPR037171">
    <property type="entry name" value="NagB/RpiA_transferase-like"/>
</dbReference>
<evidence type="ECO:0000256" key="4">
    <source>
        <dbReference type="RuleBase" id="RU361279"/>
    </source>
</evidence>
<dbReference type="NCBIfam" id="TIGR02727">
    <property type="entry name" value="MTHFS_bact"/>
    <property type="match status" value="1"/>
</dbReference>
<comment type="caution">
    <text evidence="5">The sequence shown here is derived from an EMBL/GenBank/DDBJ whole genome shotgun (WGS) entry which is preliminary data.</text>
</comment>
<dbReference type="EMBL" id="JACSQL010000001">
    <property type="protein sequence ID" value="MBD7966512.1"/>
    <property type="molecule type" value="Genomic_DNA"/>
</dbReference>
<evidence type="ECO:0000313" key="6">
    <source>
        <dbReference type="Proteomes" id="UP000608071"/>
    </source>
</evidence>
<dbReference type="RefSeq" id="WP_191797148.1">
    <property type="nucleotide sequence ID" value="NZ_JACSQL010000001.1"/>
</dbReference>
<keyword evidence="2 4" id="KW-0547">Nucleotide-binding</keyword>
<keyword evidence="4" id="KW-0460">Magnesium</keyword>
<dbReference type="PANTHER" id="PTHR23407">
    <property type="entry name" value="ATPASE INHIBITOR/5-FORMYLTETRAHYDROFOLATE CYCLO-LIGASE"/>
    <property type="match status" value="1"/>
</dbReference>
<dbReference type="GO" id="GO:0030272">
    <property type="term" value="F:5-formyltetrahydrofolate cyclo-ligase activity"/>
    <property type="evidence" value="ECO:0007669"/>
    <property type="project" value="UniProtKB-EC"/>
</dbReference>
<gene>
    <name evidence="5" type="ORF">H9647_00360</name>
</gene>
<keyword evidence="3 4" id="KW-0067">ATP-binding</keyword>
<proteinExistence type="inferred from homology"/>
<comment type="similarity">
    <text evidence="1 4">Belongs to the 5-formyltetrahydrofolate cyclo-ligase family.</text>
</comment>
<evidence type="ECO:0000256" key="2">
    <source>
        <dbReference type="ARBA" id="ARBA00022741"/>
    </source>
</evidence>
<keyword evidence="5" id="KW-0436">Ligase</keyword>
<evidence type="ECO:0000313" key="5">
    <source>
        <dbReference type="EMBL" id="MBD7966512.1"/>
    </source>
</evidence>
<dbReference type="SUPFAM" id="SSF100950">
    <property type="entry name" value="NagB/RpiA/CoA transferase-like"/>
    <property type="match status" value="1"/>
</dbReference>
<organism evidence="5 6">
    <name type="scientific">Paenibacillus gallinarum</name>
    <dbReference type="NCBI Taxonomy" id="2762232"/>
    <lineage>
        <taxon>Bacteria</taxon>
        <taxon>Bacillati</taxon>
        <taxon>Bacillota</taxon>
        <taxon>Bacilli</taxon>
        <taxon>Bacillales</taxon>
        <taxon>Paenibacillaceae</taxon>
        <taxon>Paenibacillus</taxon>
    </lineage>
</organism>
<dbReference type="InterPro" id="IPR024185">
    <property type="entry name" value="FTHF_cligase-like_sf"/>
</dbReference>
<evidence type="ECO:0000256" key="3">
    <source>
        <dbReference type="ARBA" id="ARBA00022840"/>
    </source>
</evidence>
<dbReference type="Proteomes" id="UP000608071">
    <property type="component" value="Unassembled WGS sequence"/>
</dbReference>
<evidence type="ECO:0000256" key="1">
    <source>
        <dbReference type="ARBA" id="ARBA00010638"/>
    </source>
</evidence>
<dbReference type="EC" id="6.3.3.2" evidence="4"/>
<reference evidence="5 6" key="1">
    <citation type="submission" date="2020-08" db="EMBL/GenBank/DDBJ databases">
        <title>A Genomic Blueprint of the Chicken Gut Microbiome.</title>
        <authorList>
            <person name="Gilroy R."/>
            <person name="Ravi A."/>
            <person name="Getino M."/>
            <person name="Pursley I."/>
            <person name="Horton D.L."/>
            <person name="Alikhan N.-F."/>
            <person name="Baker D."/>
            <person name="Gharbi K."/>
            <person name="Hall N."/>
            <person name="Watson M."/>
            <person name="Adriaenssens E.M."/>
            <person name="Foster-Nyarko E."/>
            <person name="Jarju S."/>
            <person name="Secka A."/>
            <person name="Antonio M."/>
            <person name="Oren A."/>
            <person name="Chaudhuri R."/>
            <person name="La Ragione R.M."/>
            <person name="Hildebrand F."/>
            <person name="Pallen M.J."/>
        </authorList>
    </citation>
    <scope>NUCLEOTIDE SEQUENCE [LARGE SCALE GENOMIC DNA]</scope>
    <source>
        <strain evidence="5 6">Sa2BVA9</strain>
    </source>
</reference>
<dbReference type="Gene3D" id="3.40.50.10420">
    <property type="entry name" value="NagB/RpiA/CoA transferase-like"/>
    <property type="match status" value="1"/>
</dbReference>
<accession>A0ABR8SSN1</accession>
<keyword evidence="4" id="KW-0479">Metal-binding</keyword>
<sequence length="224" mass="25755">MEAHPDKLQLKKQLRRRMLAVREALPPDQRSEASRQISEYATQEMDLLRSKLKQKNLTLFLYMTFRSEADTFMLLAKALAQGDKVLVPKVKEDSELMELREIKRLTDVEPGRWNIPEPVDHTAIYPVERWPEIDLVIVPGLAYDLCGGRIGYGGGYYDRFAEKMYMEVQKKQIEGQNVTLPLYAGLVLPGQLLPPNDIPMEPQDFRLNLLFTEKGVLHTQIKGT</sequence>
<dbReference type="PIRSF" id="PIRSF006806">
    <property type="entry name" value="FTHF_cligase"/>
    <property type="match status" value="1"/>
</dbReference>
<keyword evidence="6" id="KW-1185">Reference proteome</keyword>
<dbReference type="InterPro" id="IPR002698">
    <property type="entry name" value="FTHF_cligase"/>
</dbReference>